<name>A0ABX7NIH5_9BACT</name>
<gene>
    <name evidence="1" type="ORF">JY572_14500</name>
</gene>
<proteinExistence type="predicted"/>
<dbReference type="Proteomes" id="UP000663090">
    <property type="component" value="Chromosome"/>
</dbReference>
<reference evidence="1 2" key="1">
    <citation type="submission" date="2021-02" db="EMBL/GenBank/DDBJ databases">
        <title>De Novo genome assembly of isolated myxobacteria.</title>
        <authorList>
            <person name="Stevens D.C."/>
        </authorList>
    </citation>
    <scope>NUCLEOTIDE SEQUENCE [LARGE SCALE GENOMIC DNA]</scope>
    <source>
        <strain evidence="1 2">SCHIC003</strain>
    </source>
</reference>
<dbReference type="EMBL" id="CP071091">
    <property type="protein sequence ID" value="QSQ17191.1"/>
    <property type="molecule type" value="Genomic_DNA"/>
</dbReference>
<evidence type="ECO:0000313" key="1">
    <source>
        <dbReference type="EMBL" id="QSQ17191.1"/>
    </source>
</evidence>
<sequence length="322" mass="36155">MSKKISLEIQENEVGESVRARFSMVASILRAMLYSTKKTRVKKLGGATKITLEDLAIIYQEGDGDFGVCFEYAIHDAIRERHKSIYPLIEEVLFDFCKIKGTAESILFGLEKNGSLNIVQTAKNSLTDESRILVGKVGKPPYLRDRISDLQRAFRDKQHRSALPQSIRGLWQADLFLGSPATEQWVGTTLKLTKEELQHAPGLRVGVYPSNKKEGPSKNISKNMIICPLPYRSDFMILFQASFQIARQIMASKGRMPKPPAIVYEDDIVVAEWITARRTFAVMDILEALVPLMQPGLTKTETSQESITDDDTEAFAPMPLID</sequence>
<keyword evidence="2" id="KW-1185">Reference proteome</keyword>
<organism evidence="1 2">
    <name type="scientific">Myxococcus landrumensis</name>
    <dbReference type="NCBI Taxonomy" id="2813577"/>
    <lineage>
        <taxon>Bacteria</taxon>
        <taxon>Pseudomonadati</taxon>
        <taxon>Myxococcota</taxon>
        <taxon>Myxococcia</taxon>
        <taxon>Myxococcales</taxon>
        <taxon>Cystobacterineae</taxon>
        <taxon>Myxococcaceae</taxon>
        <taxon>Myxococcus</taxon>
    </lineage>
</organism>
<evidence type="ECO:0000313" key="2">
    <source>
        <dbReference type="Proteomes" id="UP000663090"/>
    </source>
</evidence>
<dbReference type="RefSeq" id="WP_206718825.1">
    <property type="nucleotide sequence ID" value="NZ_CP071091.1"/>
</dbReference>
<accession>A0ABX7NIH5</accession>
<protein>
    <submittedName>
        <fullName evidence="1">Uncharacterized protein</fullName>
    </submittedName>
</protein>